<accession>A0ABS6M7M3</accession>
<comment type="caution">
    <text evidence="2">The sequence shown here is derived from an EMBL/GenBank/DDBJ whole genome shotgun (WGS) entry which is preliminary data.</text>
</comment>
<gene>
    <name evidence="2" type="ORF">KTN04_02920</name>
</gene>
<feature type="domain" description="DUF4214" evidence="1">
    <location>
        <begin position="319"/>
        <end position="389"/>
    </location>
</feature>
<sequence length="404" mass="44180">MAQVTATHWGLNFWEGKLETLHEGLDRVYDQFWEAADDVMFGTVRGASNTSLTVDIWGGGTASVSGSNFYASNYGDIVVNRVVTQGTGREFTAAGDLRMGGELGVYGTLSQVDFSSVAGSISARGIINYGRDGSMQPINLTETLGLATGDSLVSQTDGSGDYVRHQAQVDGHQLTIEGRWAYETVDSWPELLGGDDVLQGSQGNDYLQGFAGNDRLEGGDGTNTALFQGSRDEYQIQSQGGAPLRVTDSQAGRDGQDTLVHIQRLAFDDGILAWDSGSDGVAGQAYRLYQAAFDRTPDEAGLGYWVRQMDHGMNLQEAAARFIDSIEFKELYGFAPSNDDFLHRLYTNILDREPDAAGYDWWLEQLNTNPEKTWDRVLADFSESPENLDNMLEITGGIISFDLF</sequence>
<name>A0ABS6M7M3_9GAMM</name>
<dbReference type="RefSeq" id="WP_217333718.1">
    <property type="nucleotide sequence ID" value="NZ_JAHQZT010000003.1"/>
</dbReference>
<evidence type="ECO:0000313" key="2">
    <source>
        <dbReference type="EMBL" id="MBV0932289.1"/>
    </source>
</evidence>
<keyword evidence="3" id="KW-1185">Reference proteome</keyword>
<evidence type="ECO:0000259" key="1">
    <source>
        <dbReference type="Pfam" id="PF13946"/>
    </source>
</evidence>
<dbReference type="EMBL" id="JAHQZT010000003">
    <property type="protein sequence ID" value="MBV0932289.1"/>
    <property type="molecule type" value="Genomic_DNA"/>
</dbReference>
<dbReference type="InterPro" id="IPR025282">
    <property type="entry name" value="DUF4214"/>
</dbReference>
<dbReference type="Pfam" id="PF13946">
    <property type="entry name" value="DUF4214"/>
    <property type="match status" value="1"/>
</dbReference>
<protein>
    <submittedName>
        <fullName evidence="2">DUF4214 domain-containing protein</fullName>
    </submittedName>
</protein>
<evidence type="ECO:0000313" key="3">
    <source>
        <dbReference type="Proteomes" id="UP000755551"/>
    </source>
</evidence>
<dbReference type="Proteomes" id="UP000755551">
    <property type="component" value="Unassembled WGS sequence"/>
</dbReference>
<dbReference type="InterPro" id="IPR001343">
    <property type="entry name" value="Hemolysn_Ca-bd"/>
</dbReference>
<dbReference type="Pfam" id="PF00353">
    <property type="entry name" value="HemolysinCabind"/>
    <property type="match status" value="1"/>
</dbReference>
<proteinExistence type="predicted"/>
<reference evidence="2 3" key="1">
    <citation type="submission" date="2021-06" db="EMBL/GenBank/DDBJ databases">
        <title>Bacterium isolated from marine sediment.</title>
        <authorList>
            <person name="Zhu K.-L."/>
            <person name="Du Z.-J."/>
            <person name="Liang Q.-Y."/>
        </authorList>
    </citation>
    <scope>NUCLEOTIDE SEQUENCE [LARGE SCALE GENOMIC DNA]</scope>
    <source>
        <strain evidence="2 3">A346</strain>
    </source>
</reference>
<organism evidence="2 3">
    <name type="scientific">Marinobacterium weihaiense</name>
    <dbReference type="NCBI Taxonomy" id="2851016"/>
    <lineage>
        <taxon>Bacteria</taxon>
        <taxon>Pseudomonadati</taxon>
        <taxon>Pseudomonadota</taxon>
        <taxon>Gammaproteobacteria</taxon>
        <taxon>Oceanospirillales</taxon>
        <taxon>Oceanospirillaceae</taxon>
        <taxon>Marinobacterium</taxon>
    </lineage>
</organism>